<dbReference type="InterPro" id="IPR023796">
    <property type="entry name" value="Serpin_dom"/>
</dbReference>
<dbReference type="InterPro" id="IPR036186">
    <property type="entry name" value="Serpin_sf"/>
</dbReference>
<evidence type="ECO:0000313" key="4">
    <source>
        <dbReference type="Proteomes" id="UP000675781"/>
    </source>
</evidence>
<dbReference type="InterPro" id="IPR000215">
    <property type="entry name" value="Serpin_fam"/>
</dbReference>
<sequence length="405" mass="43171">MRSISMRRQQQDEPDQPDQPDQRRGWAEAVNTLTARWLERIDPADALASGIGVWPLLALIADPADGAGRAELASALGIEPEAAIDAARDLIATLDACEAVHLATGLWTLPDLVVHDAWASRLPDGTRGHITGVAQQDAVVLNAWANERTGGRIPTFPLKTDPSTRLVLASALLVETQWAQPFTSRPLALDQGPWADAGPIEYLTRTTTNLDDIRVVEGECGSLTDMTVVGRDDVDVHLVLAEEHVAPARALAAGASIVTKPGGVRGTAFTEEHPGPGITSQRSQASAPTDQLQLATVGFAHEAEHDLLKAAEVLGLRTVSDRTRGHFPGIADEPLAVGAARQSIMARFHARGFEAAAVTALSMTFGAASPPRMYEIRTVSAAFTRPFAFYATHRPTGLVLVAGWV</sequence>
<reference evidence="3" key="1">
    <citation type="submission" date="2021-04" db="EMBL/GenBank/DDBJ databases">
        <title>Genome based classification of Actinospica acidithermotolerans sp. nov., an actinobacterium isolated from an Indonesian hot spring.</title>
        <authorList>
            <person name="Kusuma A.B."/>
            <person name="Putra K.E."/>
            <person name="Nafisah S."/>
            <person name="Loh J."/>
            <person name="Nouioui I."/>
            <person name="Goodfellow M."/>
        </authorList>
    </citation>
    <scope>NUCLEOTIDE SEQUENCE</scope>
    <source>
        <strain evidence="3">CSCA 57</strain>
    </source>
</reference>
<accession>A0A941EJC8</accession>
<evidence type="ECO:0000259" key="2">
    <source>
        <dbReference type="Pfam" id="PF00079"/>
    </source>
</evidence>
<dbReference type="Proteomes" id="UP000675781">
    <property type="component" value="Unassembled WGS sequence"/>
</dbReference>
<dbReference type="SUPFAM" id="SSF56574">
    <property type="entry name" value="Serpins"/>
    <property type="match status" value="2"/>
</dbReference>
<dbReference type="GO" id="GO:0005615">
    <property type="term" value="C:extracellular space"/>
    <property type="evidence" value="ECO:0007669"/>
    <property type="project" value="InterPro"/>
</dbReference>
<dbReference type="PANTHER" id="PTHR11461:SF211">
    <property type="entry name" value="GH10112P-RELATED"/>
    <property type="match status" value="1"/>
</dbReference>
<dbReference type="Gene3D" id="3.30.497.10">
    <property type="entry name" value="Antithrombin, subunit I, domain 2"/>
    <property type="match status" value="2"/>
</dbReference>
<dbReference type="GO" id="GO:0004867">
    <property type="term" value="F:serine-type endopeptidase inhibitor activity"/>
    <property type="evidence" value="ECO:0007669"/>
    <property type="project" value="InterPro"/>
</dbReference>
<name>A0A941EJC8_9ACTN</name>
<evidence type="ECO:0000256" key="1">
    <source>
        <dbReference type="SAM" id="MobiDB-lite"/>
    </source>
</evidence>
<gene>
    <name evidence="3" type="ORF">KDL01_05090</name>
</gene>
<dbReference type="Pfam" id="PF00079">
    <property type="entry name" value="Serpin"/>
    <property type="match status" value="1"/>
</dbReference>
<dbReference type="InterPro" id="IPR042185">
    <property type="entry name" value="Serpin_sf_2"/>
</dbReference>
<feature type="compositionally biased region" description="Polar residues" evidence="1">
    <location>
        <begin position="278"/>
        <end position="287"/>
    </location>
</feature>
<keyword evidence="4" id="KW-1185">Reference proteome</keyword>
<protein>
    <recommendedName>
        <fullName evidence="2">Serpin domain-containing protein</fullName>
    </recommendedName>
</protein>
<dbReference type="RefSeq" id="WP_212527145.1">
    <property type="nucleotide sequence ID" value="NZ_JAGSOG010000013.1"/>
</dbReference>
<feature type="region of interest" description="Disordered" evidence="1">
    <location>
        <begin position="1"/>
        <end position="24"/>
    </location>
</feature>
<feature type="non-terminal residue" evidence="3">
    <location>
        <position position="405"/>
    </location>
</feature>
<dbReference type="PANTHER" id="PTHR11461">
    <property type="entry name" value="SERINE PROTEASE INHIBITOR, SERPIN"/>
    <property type="match status" value="1"/>
</dbReference>
<feature type="region of interest" description="Disordered" evidence="1">
    <location>
        <begin position="266"/>
        <end position="287"/>
    </location>
</feature>
<comment type="caution">
    <text evidence="3">The sequence shown here is derived from an EMBL/GenBank/DDBJ whole genome shotgun (WGS) entry which is preliminary data.</text>
</comment>
<dbReference type="InterPro" id="IPR042178">
    <property type="entry name" value="Serpin_sf_1"/>
</dbReference>
<feature type="domain" description="Serpin" evidence="2">
    <location>
        <begin position="46"/>
        <end position="185"/>
    </location>
</feature>
<evidence type="ECO:0000313" key="3">
    <source>
        <dbReference type="EMBL" id="MBR7832622.1"/>
    </source>
</evidence>
<dbReference type="EMBL" id="JAGSOG010000013">
    <property type="protein sequence ID" value="MBR7832622.1"/>
    <property type="molecule type" value="Genomic_DNA"/>
</dbReference>
<organism evidence="3 4">
    <name type="scientific">Actinospica durhamensis</name>
    <dbReference type="NCBI Taxonomy" id="1508375"/>
    <lineage>
        <taxon>Bacteria</taxon>
        <taxon>Bacillati</taxon>
        <taxon>Actinomycetota</taxon>
        <taxon>Actinomycetes</taxon>
        <taxon>Catenulisporales</taxon>
        <taxon>Actinospicaceae</taxon>
        <taxon>Actinospica</taxon>
    </lineage>
</organism>
<proteinExistence type="predicted"/>
<dbReference type="Gene3D" id="2.30.39.10">
    <property type="entry name" value="Alpha-1-antitrypsin, domain 1"/>
    <property type="match status" value="1"/>
</dbReference>
<dbReference type="AlphaFoldDB" id="A0A941EJC8"/>